<feature type="signal peptide" evidence="2">
    <location>
        <begin position="1"/>
        <end position="20"/>
    </location>
</feature>
<dbReference type="Proteomes" id="UP000887574">
    <property type="component" value="Unplaced"/>
</dbReference>
<accession>A0A915DHS0</accession>
<dbReference type="AlphaFoldDB" id="A0A915DHS0"/>
<evidence type="ECO:0000256" key="2">
    <source>
        <dbReference type="SAM" id="SignalP"/>
    </source>
</evidence>
<organism evidence="3 4">
    <name type="scientific">Ditylenchus dipsaci</name>
    <dbReference type="NCBI Taxonomy" id="166011"/>
    <lineage>
        <taxon>Eukaryota</taxon>
        <taxon>Metazoa</taxon>
        <taxon>Ecdysozoa</taxon>
        <taxon>Nematoda</taxon>
        <taxon>Chromadorea</taxon>
        <taxon>Rhabditida</taxon>
        <taxon>Tylenchina</taxon>
        <taxon>Tylenchomorpha</taxon>
        <taxon>Sphaerularioidea</taxon>
        <taxon>Anguinidae</taxon>
        <taxon>Anguininae</taxon>
        <taxon>Ditylenchus</taxon>
    </lineage>
</organism>
<keyword evidence="3" id="KW-1185">Reference proteome</keyword>
<name>A0A915DHS0_9BILA</name>
<feature type="chain" id="PRO_5038115634" evidence="2">
    <location>
        <begin position="21"/>
        <end position="160"/>
    </location>
</feature>
<feature type="compositionally biased region" description="Basic residues" evidence="1">
    <location>
        <begin position="23"/>
        <end position="40"/>
    </location>
</feature>
<reference evidence="4" key="1">
    <citation type="submission" date="2022-11" db="UniProtKB">
        <authorList>
            <consortium name="WormBaseParasite"/>
        </authorList>
    </citation>
    <scope>IDENTIFICATION</scope>
</reference>
<protein>
    <submittedName>
        <fullName evidence="4">Uncharacterized protein</fullName>
    </submittedName>
</protein>
<feature type="compositionally biased region" description="Polar residues" evidence="1">
    <location>
        <begin position="106"/>
        <end position="124"/>
    </location>
</feature>
<evidence type="ECO:0000313" key="3">
    <source>
        <dbReference type="Proteomes" id="UP000887574"/>
    </source>
</evidence>
<feature type="region of interest" description="Disordered" evidence="1">
    <location>
        <begin position="93"/>
        <end position="160"/>
    </location>
</feature>
<proteinExistence type="predicted"/>
<feature type="region of interest" description="Disordered" evidence="1">
    <location>
        <begin position="23"/>
        <end position="67"/>
    </location>
</feature>
<sequence length="160" mass="17082">MFSIMLNVVIALVSLSIVQCAKSKAKQSVKSKSKPRKSKKTAPSPRTKSEHNDLAAPSQATGAYSAAMDTKTKNTSYANYHPESQFSKNFSYDAGSAAVKPGPSDGATQDPYSGFSKTNDSQMPPSIDARSQDNRSRDDKPPENNKPLPPDDGNTSALGL</sequence>
<evidence type="ECO:0000256" key="1">
    <source>
        <dbReference type="SAM" id="MobiDB-lite"/>
    </source>
</evidence>
<keyword evidence="2" id="KW-0732">Signal</keyword>
<evidence type="ECO:0000313" key="4">
    <source>
        <dbReference type="WBParaSite" id="jg20047"/>
    </source>
</evidence>
<dbReference type="WBParaSite" id="jg20047">
    <property type="protein sequence ID" value="jg20047"/>
    <property type="gene ID" value="jg20047"/>
</dbReference>
<feature type="compositionally biased region" description="Basic and acidic residues" evidence="1">
    <location>
        <begin position="130"/>
        <end position="143"/>
    </location>
</feature>